<name>A0A5N6QFL1_9ROSI</name>
<proteinExistence type="predicted"/>
<evidence type="ECO:0000313" key="2">
    <source>
        <dbReference type="EMBL" id="KAE7998096.1"/>
    </source>
</evidence>
<reference evidence="2 3" key="1">
    <citation type="submission" date="2019-06" db="EMBL/GenBank/DDBJ databases">
        <title>A chromosomal-level reference genome of Carpinus fangiana (Coryloideae, Betulaceae).</title>
        <authorList>
            <person name="Yang X."/>
            <person name="Wang Z."/>
            <person name="Zhang L."/>
            <person name="Hao G."/>
            <person name="Liu J."/>
            <person name="Yang Y."/>
        </authorList>
    </citation>
    <scope>NUCLEOTIDE SEQUENCE [LARGE SCALE GENOMIC DNA]</scope>
    <source>
        <strain evidence="2">Cfa_2016G</strain>
        <tissue evidence="2">Leaf</tissue>
    </source>
</reference>
<protein>
    <submittedName>
        <fullName evidence="2">Uncharacterized protein</fullName>
    </submittedName>
</protein>
<dbReference type="Proteomes" id="UP000327013">
    <property type="component" value="Chromosome 1"/>
</dbReference>
<evidence type="ECO:0000256" key="1">
    <source>
        <dbReference type="SAM" id="MobiDB-lite"/>
    </source>
</evidence>
<gene>
    <name evidence="2" type="ORF">FH972_002674</name>
</gene>
<feature type="compositionally biased region" description="Basic and acidic residues" evidence="1">
    <location>
        <begin position="42"/>
        <end position="60"/>
    </location>
</feature>
<dbReference type="EMBL" id="CM017321">
    <property type="protein sequence ID" value="KAE7998096.1"/>
    <property type="molecule type" value="Genomic_DNA"/>
</dbReference>
<keyword evidence="3" id="KW-1185">Reference proteome</keyword>
<organism evidence="2 3">
    <name type="scientific">Carpinus fangiana</name>
    <dbReference type="NCBI Taxonomy" id="176857"/>
    <lineage>
        <taxon>Eukaryota</taxon>
        <taxon>Viridiplantae</taxon>
        <taxon>Streptophyta</taxon>
        <taxon>Embryophyta</taxon>
        <taxon>Tracheophyta</taxon>
        <taxon>Spermatophyta</taxon>
        <taxon>Magnoliopsida</taxon>
        <taxon>eudicotyledons</taxon>
        <taxon>Gunneridae</taxon>
        <taxon>Pentapetalae</taxon>
        <taxon>rosids</taxon>
        <taxon>fabids</taxon>
        <taxon>Fagales</taxon>
        <taxon>Betulaceae</taxon>
        <taxon>Carpinus</taxon>
    </lineage>
</organism>
<dbReference type="AlphaFoldDB" id="A0A5N6QFL1"/>
<sequence>MGLVPLSPPRSQLQVQAQRLRHSNHAEMEIVKSGTIEPQDFQIRENRLNGSEKNRTEPNT</sequence>
<feature type="region of interest" description="Disordered" evidence="1">
    <location>
        <begin position="32"/>
        <end position="60"/>
    </location>
</feature>
<evidence type="ECO:0000313" key="3">
    <source>
        <dbReference type="Proteomes" id="UP000327013"/>
    </source>
</evidence>
<accession>A0A5N6QFL1</accession>